<dbReference type="Gene3D" id="2.40.50.100">
    <property type="match status" value="1"/>
</dbReference>
<keyword evidence="6 8" id="KW-0472">Membrane</keyword>
<evidence type="ECO:0000256" key="4">
    <source>
        <dbReference type="ARBA" id="ARBA00022692"/>
    </source>
</evidence>
<feature type="domain" description="AprE-like beta-barrel" evidence="9">
    <location>
        <begin position="302"/>
        <end position="396"/>
    </location>
</feature>
<comment type="similarity">
    <text evidence="2">Belongs to the membrane fusion protein (MFP) (TC 8.A.1) family.</text>
</comment>
<accession>A0A1Q8ENR3</accession>
<organism evidence="10 11">
    <name type="scientific">Pseudomonas chlororaphis</name>
    <dbReference type="NCBI Taxonomy" id="587753"/>
    <lineage>
        <taxon>Bacteria</taxon>
        <taxon>Pseudomonadati</taxon>
        <taxon>Pseudomonadota</taxon>
        <taxon>Gammaproteobacteria</taxon>
        <taxon>Pseudomonadales</taxon>
        <taxon>Pseudomonadaceae</taxon>
        <taxon>Pseudomonas</taxon>
    </lineage>
</organism>
<evidence type="ECO:0000256" key="5">
    <source>
        <dbReference type="ARBA" id="ARBA00022989"/>
    </source>
</evidence>
<evidence type="ECO:0000256" key="1">
    <source>
        <dbReference type="ARBA" id="ARBA00004167"/>
    </source>
</evidence>
<reference evidence="10 11" key="1">
    <citation type="submission" date="2016-12" db="EMBL/GenBank/DDBJ databases">
        <authorList>
            <person name="Song W.-J."/>
            <person name="Kurnit D.M."/>
        </authorList>
    </citation>
    <scope>NUCLEOTIDE SEQUENCE [LARGE SCALE GENOMIC DNA]</scope>
    <source>
        <strain evidence="10 11">PCL1601</strain>
    </source>
</reference>
<sequence>MNGSLYREAALDADRRSTLGRVALYAPPHHGWLATAALLFAGSVVLFLYAGSYTARERASGDLLPEQGVLNIVPPTTGIVTQVFVRDGQEVERGAPLLAVSSDVATGLGATRALIAARLQQQRTTLELDLGAQSALASATLRELHARNALLAEQVSASASEIVRRRRQAELAREKLARWRTLREKGYVSNGKLADEEATVLDAEVRVQEATGNKLKLEQEQLDTRRQLAEAPLAAALKQRDIQRRLGELDQQMAANEEQRESILRAPRAGTVAALLVHPGRTVAAGEMAVALLPKDSTLQARLLVPSRAIGFVREGDRVVLRYQAYPFQKFGVHYGRVVDVSRTALSTRDVGALTGNPDVRGQYYRVVVAPDRQDIEAYGRREPLRAGMSLDADILLERRRLVEWLFEPLYAIGRLPR</sequence>
<comment type="caution">
    <text evidence="10">The sequence shown here is derived from an EMBL/GenBank/DDBJ whole genome shotgun (WGS) entry which is preliminary data.</text>
</comment>
<evidence type="ECO:0000313" key="11">
    <source>
        <dbReference type="Proteomes" id="UP000185578"/>
    </source>
</evidence>
<comment type="subcellular location">
    <subcellularLocation>
        <location evidence="1">Membrane</location>
        <topology evidence="1">Single-pass membrane protein</topology>
    </subcellularLocation>
</comment>
<keyword evidence="7" id="KW-0175">Coiled coil</keyword>
<dbReference type="PRINTS" id="PR01490">
    <property type="entry name" value="RTXTOXIND"/>
</dbReference>
<evidence type="ECO:0000256" key="6">
    <source>
        <dbReference type="ARBA" id="ARBA00023136"/>
    </source>
</evidence>
<dbReference type="InterPro" id="IPR006144">
    <property type="entry name" value="Secretion_HlyD_CS"/>
</dbReference>
<keyword evidence="3" id="KW-0813">Transport</keyword>
<dbReference type="Gene3D" id="2.40.30.170">
    <property type="match status" value="1"/>
</dbReference>
<gene>
    <name evidence="10" type="ORF">BTN82_16805</name>
</gene>
<dbReference type="Proteomes" id="UP000185578">
    <property type="component" value="Unassembled WGS sequence"/>
</dbReference>
<dbReference type="InterPro" id="IPR058982">
    <property type="entry name" value="Beta-barrel_AprE"/>
</dbReference>
<evidence type="ECO:0000256" key="7">
    <source>
        <dbReference type="SAM" id="Coils"/>
    </source>
</evidence>
<dbReference type="AlphaFoldDB" id="A0A1Q8ENR3"/>
<dbReference type="PANTHER" id="PTHR30386">
    <property type="entry name" value="MEMBRANE FUSION SUBUNIT OF EMRAB-TOLC MULTIDRUG EFFLUX PUMP"/>
    <property type="match status" value="1"/>
</dbReference>
<keyword evidence="5 8" id="KW-1133">Transmembrane helix</keyword>
<keyword evidence="4 8" id="KW-0812">Transmembrane</keyword>
<evidence type="ECO:0000259" key="9">
    <source>
        <dbReference type="Pfam" id="PF26002"/>
    </source>
</evidence>
<dbReference type="EMBL" id="MSCT01000014">
    <property type="protein sequence ID" value="OLF53419.1"/>
    <property type="molecule type" value="Genomic_DNA"/>
</dbReference>
<dbReference type="InterPro" id="IPR050739">
    <property type="entry name" value="MFP"/>
</dbReference>
<dbReference type="RefSeq" id="WP_075120249.1">
    <property type="nucleotide sequence ID" value="NZ_MSCT01000014.1"/>
</dbReference>
<protein>
    <submittedName>
        <fullName evidence="10">Anibiotic ABC transporter</fullName>
    </submittedName>
</protein>
<feature type="transmembrane region" description="Helical" evidence="8">
    <location>
        <begin position="31"/>
        <end position="50"/>
    </location>
</feature>
<proteinExistence type="inferred from homology"/>
<dbReference type="PROSITE" id="PS00543">
    <property type="entry name" value="HLYD_FAMILY"/>
    <property type="match status" value="1"/>
</dbReference>
<dbReference type="PANTHER" id="PTHR30386:SF28">
    <property type="entry name" value="EXPORTED PROTEIN"/>
    <property type="match status" value="1"/>
</dbReference>
<dbReference type="GO" id="GO:0016020">
    <property type="term" value="C:membrane"/>
    <property type="evidence" value="ECO:0007669"/>
    <property type="project" value="UniProtKB-SubCell"/>
</dbReference>
<evidence type="ECO:0000256" key="8">
    <source>
        <dbReference type="SAM" id="Phobius"/>
    </source>
</evidence>
<evidence type="ECO:0000313" key="10">
    <source>
        <dbReference type="EMBL" id="OLF53419.1"/>
    </source>
</evidence>
<feature type="coiled-coil region" evidence="7">
    <location>
        <begin position="200"/>
        <end position="259"/>
    </location>
</feature>
<dbReference type="OrthoDB" id="9775513at2"/>
<name>A0A1Q8ENR3_9PSED</name>
<dbReference type="Pfam" id="PF26002">
    <property type="entry name" value="Beta-barrel_AprE"/>
    <property type="match status" value="1"/>
</dbReference>
<evidence type="ECO:0000256" key="2">
    <source>
        <dbReference type="ARBA" id="ARBA00009477"/>
    </source>
</evidence>
<evidence type="ECO:0000256" key="3">
    <source>
        <dbReference type="ARBA" id="ARBA00022448"/>
    </source>
</evidence>
<dbReference type="GO" id="GO:0009306">
    <property type="term" value="P:protein secretion"/>
    <property type="evidence" value="ECO:0007669"/>
    <property type="project" value="InterPro"/>
</dbReference>